<dbReference type="EMBL" id="JACBAZ010000029">
    <property type="protein sequence ID" value="NWK57750.1"/>
    <property type="molecule type" value="Genomic_DNA"/>
</dbReference>
<dbReference type="RefSeq" id="WP_178935180.1">
    <property type="nucleotide sequence ID" value="NZ_JACBAZ010000029.1"/>
</dbReference>
<accession>A0A851GSJ1</accession>
<proteinExistence type="predicted"/>
<evidence type="ECO:0000313" key="1">
    <source>
        <dbReference type="EMBL" id="NWK57750.1"/>
    </source>
</evidence>
<name>A0A851GSJ1_9BACT</name>
<sequence>MQKMTQQLDEMEWPPIEFEGELLPPSLKAISILVNHDFSESTGDWIWRLPHCKDTWKDGQAEWCISAASEIICYLHDYREDVLRDIDERLNSDGFCAQRTLDEWIMALSRIKELAASSGGLCRWIAQSATNPA</sequence>
<protein>
    <submittedName>
        <fullName evidence="1">Uncharacterized protein</fullName>
    </submittedName>
</protein>
<gene>
    <name evidence="1" type="ORF">HW115_19180</name>
</gene>
<evidence type="ECO:0000313" key="2">
    <source>
        <dbReference type="Proteomes" id="UP000557872"/>
    </source>
</evidence>
<reference evidence="1 2" key="1">
    <citation type="submission" date="2020-07" db="EMBL/GenBank/DDBJ databases">
        <title>Roseicoccus Jingziensis gen. nov., sp. nov., isolated from coastal seawater.</title>
        <authorList>
            <person name="Feng X."/>
        </authorList>
    </citation>
    <scope>NUCLEOTIDE SEQUENCE [LARGE SCALE GENOMIC DNA]</scope>
    <source>
        <strain evidence="1 2">N1E253</strain>
    </source>
</reference>
<keyword evidence="2" id="KW-1185">Reference proteome</keyword>
<dbReference type="Proteomes" id="UP000557872">
    <property type="component" value="Unassembled WGS sequence"/>
</dbReference>
<organism evidence="1 2">
    <name type="scientific">Oceaniferula marina</name>
    <dbReference type="NCBI Taxonomy" id="2748318"/>
    <lineage>
        <taxon>Bacteria</taxon>
        <taxon>Pseudomonadati</taxon>
        <taxon>Verrucomicrobiota</taxon>
        <taxon>Verrucomicrobiia</taxon>
        <taxon>Verrucomicrobiales</taxon>
        <taxon>Verrucomicrobiaceae</taxon>
        <taxon>Oceaniferula</taxon>
    </lineage>
</organism>
<comment type="caution">
    <text evidence="1">The sequence shown here is derived from an EMBL/GenBank/DDBJ whole genome shotgun (WGS) entry which is preliminary data.</text>
</comment>
<dbReference type="AlphaFoldDB" id="A0A851GSJ1"/>